<dbReference type="InterPro" id="IPR050445">
    <property type="entry name" value="Bact_polysacc_biosynth/exp"/>
</dbReference>
<accession>A0A318KLR6</accession>
<dbReference type="Proteomes" id="UP000247555">
    <property type="component" value="Unassembled WGS sequence"/>
</dbReference>
<keyword evidence="4 6" id="KW-1133">Transmembrane helix</keyword>
<evidence type="ECO:0000256" key="5">
    <source>
        <dbReference type="ARBA" id="ARBA00023136"/>
    </source>
</evidence>
<dbReference type="PANTHER" id="PTHR32309:SF13">
    <property type="entry name" value="FERRIC ENTEROBACTIN TRANSPORT PROTEIN FEPE"/>
    <property type="match status" value="1"/>
</dbReference>
<dbReference type="OrthoDB" id="8884120at2"/>
<evidence type="ECO:0000259" key="7">
    <source>
        <dbReference type="Pfam" id="PF02706"/>
    </source>
</evidence>
<proteinExistence type="predicted"/>
<evidence type="ECO:0000259" key="8">
    <source>
        <dbReference type="Pfam" id="PF13807"/>
    </source>
</evidence>
<keyword evidence="5 6" id="KW-0472">Membrane</keyword>
<protein>
    <submittedName>
        <fullName evidence="9">Uncharacterized protein involved in exopolysaccharide biosynthesis</fullName>
    </submittedName>
</protein>
<gene>
    <name evidence="9" type="ORF">DFR34_11164</name>
</gene>
<evidence type="ECO:0000313" key="9">
    <source>
        <dbReference type="EMBL" id="PXX78430.1"/>
    </source>
</evidence>
<keyword evidence="3 6" id="KW-0812">Transmembrane</keyword>
<feature type="domain" description="Tyrosine-protein kinase G-rich" evidence="8">
    <location>
        <begin position="312"/>
        <end position="386"/>
    </location>
</feature>
<keyword evidence="2" id="KW-1003">Cell membrane</keyword>
<feature type="transmembrane region" description="Helical" evidence="6">
    <location>
        <begin position="43"/>
        <end position="63"/>
    </location>
</feature>
<sequence>MSSQESMPLDEESVAQMPQEPALVEPKFHPLDVILSLLRYKRWLVICPLIAAVIAFAFVSTQLPRYSAMARLLPPKTKPNTATMLSQTGSLAGAGVGGVLEGQKPVVDMYLAILQSRAAAEFMDSNFDLRKRWGVSSIESVYGRLSSMSKIAPSPNGIINIEVEDSDPVWAARLANGYADALQYITQGLAVNEASKRRVFYEQQMNVSLQQLTVAEMSLRKIQQETGVLNLDPQIQMAIQESNRLRTAIASKETELASMEAFATERNADYLRLQHEIDALKNQLEQWRRPVKASDDVALQASEGLLPEISMEYVKHVREVKNLELVYELFLKELQLTRIDQVKDATTVELLDKAIPPSTPSYPKKKRTIAIASLIGFLIAMVSILIYELTLVALKNEVNMSRVRMIREALRWSPPSVRFPRKLKFNVKFKRKNKE</sequence>
<dbReference type="Pfam" id="PF02706">
    <property type="entry name" value="Wzz"/>
    <property type="match status" value="1"/>
</dbReference>
<reference evidence="9 10" key="1">
    <citation type="submission" date="2018-05" db="EMBL/GenBank/DDBJ databases">
        <title>Genomic Encyclopedia of Type Strains, Phase IV (KMG-IV): sequencing the most valuable type-strain genomes for metagenomic binning, comparative biology and taxonomic classification.</title>
        <authorList>
            <person name="Goeker M."/>
        </authorList>
    </citation>
    <scope>NUCLEOTIDE SEQUENCE [LARGE SCALE GENOMIC DNA]</scope>
    <source>
        <strain evidence="9 10">DSM 29661</strain>
    </source>
</reference>
<dbReference type="PANTHER" id="PTHR32309">
    <property type="entry name" value="TYROSINE-PROTEIN KINASE"/>
    <property type="match status" value="1"/>
</dbReference>
<dbReference type="Pfam" id="PF13807">
    <property type="entry name" value="GNVR"/>
    <property type="match status" value="1"/>
</dbReference>
<evidence type="ECO:0000256" key="2">
    <source>
        <dbReference type="ARBA" id="ARBA00022475"/>
    </source>
</evidence>
<keyword evidence="10" id="KW-1185">Reference proteome</keyword>
<evidence type="ECO:0000256" key="1">
    <source>
        <dbReference type="ARBA" id="ARBA00004651"/>
    </source>
</evidence>
<organism evidence="9 10">
    <name type="scientific">Rivihabitans pingtungensis</name>
    <dbReference type="NCBI Taxonomy" id="1054498"/>
    <lineage>
        <taxon>Bacteria</taxon>
        <taxon>Pseudomonadati</taxon>
        <taxon>Pseudomonadota</taxon>
        <taxon>Betaproteobacteria</taxon>
        <taxon>Neisseriales</taxon>
        <taxon>Aquaspirillaceae</taxon>
        <taxon>Rivihabitans</taxon>
    </lineage>
</organism>
<dbReference type="InterPro" id="IPR003856">
    <property type="entry name" value="LPS_length_determ_N"/>
</dbReference>
<feature type="transmembrane region" description="Helical" evidence="6">
    <location>
        <begin position="369"/>
        <end position="394"/>
    </location>
</feature>
<evidence type="ECO:0000313" key="10">
    <source>
        <dbReference type="Proteomes" id="UP000247555"/>
    </source>
</evidence>
<evidence type="ECO:0000256" key="3">
    <source>
        <dbReference type="ARBA" id="ARBA00022692"/>
    </source>
</evidence>
<dbReference type="InterPro" id="IPR032807">
    <property type="entry name" value="GNVR"/>
</dbReference>
<dbReference type="GO" id="GO:0004713">
    <property type="term" value="F:protein tyrosine kinase activity"/>
    <property type="evidence" value="ECO:0007669"/>
    <property type="project" value="TreeGrafter"/>
</dbReference>
<feature type="domain" description="Polysaccharide chain length determinant N-terminal" evidence="7">
    <location>
        <begin position="35"/>
        <end position="119"/>
    </location>
</feature>
<evidence type="ECO:0000256" key="4">
    <source>
        <dbReference type="ARBA" id="ARBA00022989"/>
    </source>
</evidence>
<evidence type="ECO:0000256" key="6">
    <source>
        <dbReference type="SAM" id="Phobius"/>
    </source>
</evidence>
<dbReference type="GO" id="GO:0005886">
    <property type="term" value="C:plasma membrane"/>
    <property type="evidence" value="ECO:0007669"/>
    <property type="project" value="UniProtKB-SubCell"/>
</dbReference>
<dbReference type="RefSeq" id="WP_110390954.1">
    <property type="nucleotide sequence ID" value="NZ_QJKI01000011.1"/>
</dbReference>
<comment type="subcellular location">
    <subcellularLocation>
        <location evidence="1">Cell membrane</location>
        <topology evidence="1">Multi-pass membrane protein</topology>
    </subcellularLocation>
</comment>
<dbReference type="EMBL" id="QJKI01000011">
    <property type="protein sequence ID" value="PXX78430.1"/>
    <property type="molecule type" value="Genomic_DNA"/>
</dbReference>
<comment type="caution">
    <text evidence="9">The sequence shown here is derived from an EMBL/GenBank/DDBJ whole genome shotgun (WGS) entry which is preliminary data.</text>
</comment>
<dbReference type="AlphaFoldDB" id="A0A318KLR6"/>
<name>A0A318KLR6_9NEIS</name>